<dbReference type="Proteomes" id="UP000251241">
    <property type="component" value="Unassembled WGS sequence"/>
</dbReference>
<evidence type="ECO:0000313" key="2">
    <source>
        <dbReference type="Proteomes" id="UP000251241"/>
    </source>
</evidence>
<dbReference type="GeneID" id="97179094"/>
<dbReference type="RefSeq" id="WP_112373688.1">
    <property type="nucleotide sequence ID" value="NZ_CP069793.1"/>
</dbReference>
<sequence length="175" mass="19821">MRYILIIPIAVLSICSWSSFNTVNDQKNPLYGKVFREINEIAELKSYTYTTGALIETDKNAQGDYRFAAGYFTNAKNGVCILEELLPDDSKGKVKYKILDTINIQKLKSNEQLSLCNCKQGDKPNSEIIAISRVDESKEYFDKIVKAWRMDTKSQKIIPLKDTKGISCLNEGYGI</sequence>
<name>A0A2X2INQ4_SPHMU</name>
<protein>
    <submittedName>
        <fullName evidence="1">Uncharacterized protein</fullName>
    </submittedName>
</protein>
<dbReference type="AlphaFoldDB" id="A0A2X2INQ4"/>
<evidence type="ECO:0000313" key="1">
    <source>
        <dbReference type="EMBL" id="SPZ83922.1"/>
    </source>
</evidence>
<dbReference type="EMBL" id="UAUU01000002">
    <property type="protein sequence ID" value="SPZ83922.1"/>
    <property type="molecule type" value="Genomic_DNA"/>
</dbReference>
<reference evidence="1 2" key="1">
    <citation type="submission" date="2018-06" db="EMBL/GenBank/DDBJ databases">
        <authorList>
            <consortium name="Pathogen Informatics"/>
            <person name="Doyle S."/>
        </authorList>
    </citation>
    <scope>NUCLEOTIDE SEQUENCE [LARGE SCALE GENOMIC DNA]</scope>
    <source>
        <strain evidence="1 2">NCTC11343</strain>
    </source>
</reference>
<gene>
    <name evidence="1" type="ORF">NCTC11343_00442</name>
</gene>
<accession>A0A2X2INQ4</accession>
<organism evidence="1 2">
    <name type="scientific">Sphingobacterium multivorum</name>
    <dbReference type="NCBI Taxonomy" id="28454"/>
    <lineage>
        <taxon>Bacteria</taxon>
        <taxon>Pseudomonadati</taxon>
        <taxon>Bacteroidota</taxon>
        <taxon>Sphingobacteriia</taxon>
        <taxon>Sphingobacteriales</taxon>
        <taxon>Sphingobacteriaceae</taxon>
        <taxon>Sphingobacterium</taxon>
    </lineage>
</organism>
<proteinExistence type="predicted"/>